<dbReference type="GO" id="GO:0016651">
    <property type="term" value="F:oxidoreductase activity, acting on NAD(P)H"/>
    <property type="evidence" value="ECO:0007669"/>
    <property type="project" value="TreeGrafter"/>
</dbReference>
<proteinExistence type="predicted"/>
<evidence type="ECO:0000256" key="2">
    <source>
        <dbReference type="ARBA" id="ARBA00023002"/>
    </source>
</evidence>
<dbReference type="InterPro" id="IPR020843">
    <property type="entry name" value="ER"/>
</dbReference>
<dbReference type="SUPFAM" id="SSF51735">
    <property type="entry name" value="NAD(P)-binding Rossmann-fold domains"/>
    <property type="match status" value="1"/>
</dbReference>
<dbReference type="Pfam" id="PF00107">
    <property type="entry name" value="ADH_zinc_N"/>
    <property type="match status" value="1"/>
</dbReference>
<keyword evidence="2" id="KW-0560">Oxidoreductase</keyword>
<dbReference type="CDD" id="cd08274">
    <property type="entry name" value="MDR9"/>
    <property type="match status" value="1"/>
</dbReference>
<organism evidence="4">
    <name type="scientific">Gracilinema caldarium</name>
    <dbReference type="NCBI Taxonomy" id="215591"/>
    <lineage>
        <taxon>Bacteria</taxon>
        <taxon>Pseudomonadati</taxon>
        <taxon>Spirochaetota</taxon>
        <taxon>Spirochaetia</taxon>
        <taxon>Spirochaetales</taxon>
        <taxon>Breznakiellaceae</taxon>
        <taxon>Gracilinema</taxon>
    </lineage>
</organism>
<dbReference type="GO" id="GO:0070402">
    <property type="term" value="F:NADPH binding"/>
    <property type="evidence" value="ECO:0007669"/>
    <property type="project" value="TreeGrafter"/>
</dbReference>
<protein>
    <submittedName>
        <fullName evidence="4">Alcohol dehydrogenase</fullName>
    </submittedName>
</protein>
<dbReference type="PANTHER" id="PTHR48106">
    <property type="entry name" value="QUINONE OXIDOREDUCTASE PIG3-RELATED"/>
    <property type="match status" value="1"/>
</dbReference>
<accession>A0A7C3DZY5</accession>
<dbReference type="Gene3D" id="3.90.180.10">
    <property type="entry name" value="Medium-chain alcohol dehydrogenases, catalytic domain"/>
    <property type="match status" value="1"/>
</dbReference>
<comment type="caution">
    <text evidence="4">The sequence shown here is derived from an EMBL/GenBank/DDBJ whole genome shotgun (WGS) entry which is preliminary data.</text>
</comment>
<keyword evidence="1" id="KW-0521">NADP</keyword>
<evidence type="ECO:0000259" key="3">
    <source>
        <dbReference type="SMART" id="SM00829"/>
    </source>
</evidence>
<reference evidence="4" key="1">
    <citation type="journal article" date="2020" name="mSystems">
        <title>Genome- and Community-Level Interaction Insights into Carbon Utilization and Element Cycling Functions of Hydrothermarchaeota in Hydrothermal Sediment.</title>
        <authorList>
            <person name="Zhou Z."/>
            <person name="Liu Y."/>
            <person name="Xu W."/>
            <person name="Pan J."/>
            <person name="Luo Z.H."/>
            <person name="Li M."/>
        </authorList>
    </citation>
    <scope>NUCLEOTIDE SEQUENCE [LARGE SCALE GENOMIC DNA]</scope>
    <source>
        <strain evidence="4">SpSt-503</strain>
    </source>
</reference>
<dbReference type="InterPro" id="IPR013154">
    <property type="entry name" value="ADH-like_N"/>
</dbReference>
<dbReference type="SMART" id="SM00829">
    <property type="entry name" value="PKS_ER"/>
    <property type="match status" value="1"/>
</dbReference>
<dbReference type="AlphaFoldDB" id="A0A7C3DZY5"/>
<dbReference type="Pfam" id="PF08240">
    <property type="entry name" value="ADH_N"/>
    <property type="match status" value="1"/>
</dbReference>
<dbReference type="InterPro" id="IPR013149">
    <property type="entry name" value="ADH-like_C"/>
</dbReference>
<dbReference type="EMBL" id="DSVL01000092">
    <property type="protein sequence ID" value="HFH28488.1"/>
    <property type="molecule type" value="Genomic_DNA"/>
</dbReference>
<gene>
    <name evidence="4" type="ORF">ENS59_03115</name>
</gene>
<dbReference type="PANTHER" id="PTHR48106:SF18">
    <property type="entry name" value="QUINONE OXIDOREDUCTASE PIG3"/>
    <property type="match status" value="1"/>
</dbReference>
<sequence>MKAVVTTGNGSYDKLEYRDVPVPEVLPSTVLVKVLAAGVNNTEINTRLGWYSETVQAGTNATEEVEDKQATEKADGGWNLPTPFPFIQGTDCCGVVVETYPGEDQSLLGKRGLVRPCMRPLGFQSMENIWMGSDFDGAFAEYVLVPAGEFFPINSTWTDIELGSIPCAYGTTENMVHRAQVGKGTRVLIPGASGGVGSAAIQLCKRRGAEIIGICGASKKEAVLAIGADRVLVREEDPVAILGEESVDVVIDNVGGAGFPAMLKVLKRGGIYVSSGAIGGPVASLDLRTWYLKDIHMIGCTAWDEPVFPNLLSYIERNEIRPLVCKTYPLSQIAEAQREFLQKQHVGKFVLIP</sequence>
<feature type="domain" description="Enoyl reductase (ER)" evidence="3">
    <location>
        <begin position="10"/>
        <end position="351"/>
    </location>
</feature>
<dbReference type="InterPro" id="IPR036291">
    <property type="entry name" value="NAD(P)-bd_dom_sf"/>
</dbReference>
<dbReference type="InterPro" id="IPR011032">
    <property type="entry name" value="GroES-like_sf"/>
</dbReference>
<name>A0A7C3DZY5_9SPIR</name>
<dbReference type="SUPFAM" id="SSF50129">
    <property type="entry name" value="GroES-like"/>
    <property type="match status" value="1"/>
</dbReference>
<evidence type="ECO:0000313" key="4">
    <source>
        <dbReference type="EMBL" id="HFH28488.1"/>
    </source>
</evidence>
<dbReference type="Gene3D" id="3.40.50.720">
    <property type="entry name" value="NAD(P)-binding Rossmann-like Domain"/>
    <property type="match status" value="1"/>
</dbReference>
<evidence type="ECO:0000256" key="1">
    <source>
        <dbReference type="ARBA" id="ARBA00022857"/>
    </source>
</evidence>